<gene>
    <name evidence="1" type="ORF">O6H91_19G074800</name>
</gene>
<name>A0ACC2AWL2_DIPCM</name>
<dbReference type="Proteomes" id="UP001162992">
    <property type="component" value="Chromosome 19"/>
</dbReference>
<keyword evidence="2" id="KW-1185">Reference proteome</keyword>
<evidence type="ECO:0000313" key="1">
    <source>
        <dbReference type="EMBL" id="KAJ7521922.1"/>
    </source>
</evidence>
<dbReference type="EMBL" id="CM055110">
    <property type="protein sequence ID" value="KAJ7521922.1"/>
    <property type="molecule type" value="Genomic_DNA"/>
</dbReference>
<reference evidence="2" key="1">
    <citation type="journal article" date="2024" name="Proc. Natl. Acad. Sci. U.S.A.">
        <title>Extraordinary preservation of gene collinearity over three hundred million years revealed in homosporous lycophytes.</title>
        <authorList>
            <person name="Li C."/>
            <person name="Wickell D."/>
            <person name="Kuo L.Y."/>
            <person name="Chen X."/>
            <person name="Nie B."/>
            <person name="Liao X."/>
            <person name="Peng D."/>
            <person name="Ji J."/>
            <person name="Jenkins J."/>
            <person name="Williams M."/>
            <person name="Shu S."/>
            <person name="Plott C."/>
            <person name="Barry K."/>
            <person name="Rajasekar S."/>
            <person name="Grimwood J."/>
            <person name="Han X."/>
            <person name="Sun S."/>
            <person name="Hou Z."/>
            <person name="He W."/>
            <person name="Dai G."/>
            <person name="Sun C."/>
            <person name="Schmutz J."/>
            <person name="Leebens-Mack J.H."/>
            <person name="Li F.W."/>
            <person name="Wang L."/>
        </authorList>
    </citation>
    <scope>NUCLEOTIDE SEQUENCE [LARGE SCALE GENOMIC DNA]</scope>
    <source>
        <strain evidence="2">cv. PW_Plant_1</strain>
    </source>
</reference>
<proteinExistence type="predicted"/>
<evidence type="ECO:0000313" key="2">
    <source>
        <dbReference type="Proteomes" id="UP001162992"/>
    </source>
</evidence>
<sequence>MNDLLSRSFSGSYTDLKKDASRNLEGGIGSEMTGFDNEKNFGRFFQEVEDIKREMGKIKQLLVRLEDANEESKTAHKAQTMNALRDRMDADVVQVLKTAKSIKAKLEELDRANVANRKIPGCGKGTPTDRTRSSITNTLRKKLKDLMEEVQILRHRMMSGYRETIERRYFTLTGEHPDEHTIEQIIETGESENFLQKAIEEQGRGHIVETIREIQERHDALKEIEKNLLELHQIFLDMAVLVESQGEHLNDIEAHVNSAAAYVETAAVHLKTARTHQKSSRKCMCISVILLLVIIVLVVVPIVISLTKKKR</sequence>
<organism evidence="1 2">
    <name type="scientific">Diphasiastrum complanatum</name>
    <name type="common">Issler's clubmoss</name>
    <name type="synonym">Lycopodium complanatum</name>
    <dbReference type="NCBI Taxonomy" id="34168"/>
    <lineage>
        <taxon>Eukaryota</taxon>
        <taxon>Viridiplantae</taxon>
        <taxon>Streptophyta</taxon>
        <taxon>Embryophyta</taxon>
        <taxon>Tracheophyta</taxon>
        <taxon>Lycopodiopsida</taxon>
        <taxon>Lycopodiales</taxon>
        <taxon>Lycopodiaceae</taxon>
        <taxon>Lycopodioideae</taxon>
        <taxon>Diphasiastrum</taxon>
    </lineage>
</organism>
<protein>
    <submittedName>
        <fullName evidence="1">Uncharacterized protein</fullName>
    </submittedName>
</protein>
<accession>A0ACC2AWL2</accession>
<comment type="caution">
    <text evidence="1">The sequence shown here is derived from an EMBL/GenBank/DDBJ whole genome shotgun (WGS) entry which is preliminary data.</text>
</comment>